<evidence type="ECO:0000313" key="5">
    <source>
        <dbReference type="Proteomes" id="UP000693672"/>
    </source>
</evidence>
<proteinExistence type="inferred from homology"/>
<dbReference type="GO" id="GO:0000166">
    <property type="term" value="F:nucleotide binding"/>
    <property type="evidence" value="ECO:0007669"/>
    <property type="project" value="InterPro"/>
</dbReference>
<dbReference type="RefSeq" id="WP_218096237.1">
    <property type="nucleotide sequence ID" value="NZ_CAJVAS010000074.1"/>
</dbReference>
<evidence type="ECO:0000256" key="1">
    <source>
        <dbReference type="ARBA" id="ARBA00010928"/>
    </source>
</evidence>
<dbReference type="Proteomes" id="UP000693672">
    <property type="component" value="Unassembled WGS sequence"/>
</dbReference>
<dbReference type="GO" id="GO:0016491">
    <property type="term" value="F:oxidoreductase activity"/>
    <property type="evidence" value="ECO:0007669"/>
    <property type="project" value="UniProtKB-KW"/>
</dbReference>
<protein>
    <submittedName>
        <fullName evidence="4">Scyllo-inositol 2-dehydrogenase (NAD(+))</fullName>
        <ecNumber evidence="4">1.1.1.370</ecNumber>
    </submittedName>
</protein>
<evidence type="ECO:0000259" key="2">
    <source>
        <dbReference type="Pfam" id="PF01408"/>
    </source>
</evidence>
<dbReference type="PANTHER" id="PTHR43377">
    <property type="entry name" value="BILIVERDIN REDUCTASE A"/>
    <property type="match status" value="1"/>
</dbReference>
<feature type="domain" description="Gfo/Idh/MocA-like oxidoreductase C-terminal" evidence="3">
    <location>
        <begin position="131"/>
        <end position="321"/>
    </location>
</feature>
<dbReference type="InterPro" id="IPR000683">
    <property type="entry name" value="Gfo/Idh/MocA-like_OxRdtase_N"/>
</dbReference>
<dbReference type="InterPro" id="IPR004104">
    <property type="entry name" value="Gfo/Idh/MocA-like_OxRdtase_C"/>
</dbReference>
<name>A0A916KAL6_9BACL</name>
<accession>A0A916KAL6</accession>
<keyword evidence="5" id="KW-1185">Reference proteome</keyword>
<sequence>MKVAIVGCGGLGNVHAGCYAKIPGVTIVGVCDIDSNHLRKMAERTGAKPYESFDDMLEQSGCDVVSVTLPSHLHMPYSIKAAKAGKHVICEKPIALNLQDAAEMIRVCEQNSVRLFVGHVVRFFPEYVQMKTKIAQGALGRIGVAHLKRIGSHPGDRRPWFKEEDKSGGVVIDLMVHDLDFLRWSLGEVRSVYGLRKLEGNVDYASATLIFESGAVANIEAHWGYPGPFTTAAEFAGSGGVIRSDSSKSVSLQVRKASADNAGGPFVEVPQSPGYHSPFELEIKHFIECIRENRQPIVTAHDAYKALEIGLAVVESSRTGKAILFDNGVREGSR</sequence>
<dbReference type="EC" id="1.1.1.370" evidence="4"/>
<dbReference type="Pfam" id="PF01408">
    <property type="entry name" value="GFO_IDH_MocA"/>
    <property type="match status" value="1"/>
</dbReference>
<dbReference type="PANTHER" id="PTHR43377:SF1">
    <property type="entry name" value="BILIVERDIN REDUCTASE A"/>
    <property type="match status" value="1"/>
</dbReference>
<comment type="similarity">
    <text evidence="1">Belongs to the Gfo/Idh/MocA family.</text>
</comment>
<dbReference type="Pfam" id="PF02894">
    <property type="entry name" value="GFO_IDH_MocA_C"/>
    <property type="match status" value="1"/>
</dbReference>
<gene>
    <name evidence="4" type="primary">iolX_7</name>
    <name evidence="4" type="ORF">PAESOLCIP111_06589</name>
</gene>
<reference evidence="4" key="1">
    <citation type="submission" date="2021-06" db="EMBL/GenBank/DDBJ databases">
        <authorList>
            <person name="Criscuolo A."/>
        </authorList>
    </citation>
    <scope>NUCLEOTIDE SEQUENCE</scope>
    <source>
        <strain evidence="4">CIP111600</strain>
    </source>
</reference>
<comment type="caution">
    <text evidence="4">The sequence shown here is derived from an EMBL/GenBank/DDBJ whole genome shotgun (WGS) entry which is preliminary data.</text>
</comment>
<dbReference type="AlphaFoldDB" id="A0A916KAL6"/>
<dbReference type="InterPro" id="IPR051450">
    <property type="entry name" value="Gfo/Idh/MocA_Oxidoreductases"/>
</dbReference>
<organism evidence="4 5">
    <name type="scientific">Paenibacillus solanacearum</name>
    <dbReference type="NCBI Taxonomy" id="2048548"/>
    <lineage>
        <taxon>Bacteria</taxon>
        <taxon>Bacillati</taxon>
        <taxon>Bacillota</taxon>
        <taxon>Bacilli</taxon>
        <taxon>Bacillales</taxon>
        <taxon>Paenibacillaceae</taxon>
        <taxon>Paenibacillus</taxon>
    </lineage>
</organism>
<evidence type="ECO:0000313" key="4">
    <source>
        <dbReference type="EMBL" id="CAG7652638.1"/>
    </source>
</evidence>
<dbReference type="EMBL" id="CAJVAS010000074">
    <property type="protein sequence ID" value="CAG7652638.1"/>
    <property type="molecule type" value="Genomic_DNA"/>
</dbReference>
<feature type="domain" description="Gfo/Idh/MocA-like oxidoreductase N-terminal" evidence="2">
    <location>
        <begin position="1"/>
        <end position="119"/>
    </location>
</feature>
<evidence type="ECO:0000259" key="3">
    <source>
        <dbReference type="Pfam" id="PF02894"/>
    </source>
</evidence>
<keyword evidence="4" id="KW-0560">Oxidoreductase</keyword>